<dbReference type="Pfam" id="PF04404">
    <property type="entry name" value="ERF"/>
    <property type="match status" value="1"/>
</dbReference>
<keyword evidence="2" id="KW-1185">Reference proteome</keyword>
<dbReference type="EMBL" id="JBHEZX010000005">
    <property type="protein sequence ID" value="MFC1410358.1"/>
    <property type="molecule type" value="Genomic_DNA"/>
</dbReference>
<gene>
    <name evidence="1" type="ORF">ACEZDG_13895</name>
</gene>
<dbReference type="Proteomes" id="UP001592582">
    <property type="component" value="Unassembled WGS sequence"/>
</dbReference>
<dbReference type="RefSeq" id="WP_380507856.1">
    <property type="nucleotide sequence ID" value="NZ_JBHEZX010000005.1"/>
</dbReference>
<organism evidence="1 2">
    <name type="scientific">Streptacidiphilus alkalitolerans</name>
    <dbReference type="NCBI Taxonomy" id="3342712"/>
    <lineage>
        <taxon>Bacteria</taxon>
        <taxon>Bacillati</taxon>
        <taxon>Actinomycetota</taxon>
        <taxon>Actinomycetes</taxon>
        <taxon>Kitasatosporales</taxon>
        <taxon>Streptomycetaceae</taxon>
        <taxon>Streptacidiphilus</taxon>
    </lineage>
</organism>
<sequence length="311" mass="33580">MGLKEAAAVAAGSTTVVDPLGPFASEVPGAIDMGEYEPGDDEPEMVPVHIAWSRVRRDVRSIGKNELYNQSGTRFNYRGVDTMINAFAPITLKHGINIFPVDATASYRDILTSKGNKMRECTVRMVWEIVGPMGDRQVTCTQGEALDTSDKGTAKAQSVALRVLLERAGLVPTSDADPDSEHVQRGEAGIRTPESYREELLLPETTFARTERIGAELFAAGLLKALVSDRDGKTLVTLDVLGTRLLEERRPPEQGQAEAVAALYAAGAERGMDRPAVDAWFYAETRTGPGQAGTALLRTAAAKVLEREPVP</sequence>
<evidence type="ECO:0000313" key="1">
    <source>
        <dbReference type="EMBL" id="MFC1410358.1"/>
    </source>
</evidence>
<comment type="caution">
    <text evidence="1">The sequence shown here is derived from an EMBL/GenBank/DDBJ whole genome shotgun (WGS) entry which is preliminary data.</text>
</comment>
<dbReference type="InterPro" id="IPR007499">
    <property type="entry name" value="ERF_bacteria_virus"/>
</dbReference>
<evidence type="ECO:0000313" key="2">
    <source>
        <dbReference type="Proteomes" id="UP001592582"/>
    </source>
</evidence>
<name>A0ABV6V9F7_9ACTN</name>
<reference evidence="1 2" key="1">
    <citation type="submission" date="2024-09" db="EMBL/GenBank/DDBJ databases">
        <authorList>
            <person name="Lee S.D."/>
        </authorList>
    </citation>
    <scope>NUCLEOTIDE SEQUENCE [LARGE SCALE GENOMIC DNA]</scope>
    <source>
        <strain evidence="1 2">N1-1</strain>
    </source>
</reference>
<accession>A0ABV6V9F7</accession>
<proteinExistence type="predicted"/>
<protein>
    <submittedName>
        <fullName evidence="1">ERF family protein</fullName>
    </submittedName>
</protein>